<dbReference type="GO" id="GO:0003677">
    <property type="term" value="F:DNA binding"/>
    <property type="evidence" value="ECO:0007669"/>
    <property type="project" value="InterPro"/>
</dbReference>
<reference evidence="3" key="1">
    <citation type="submission" date="2022-07" db="EMBL/GenBank/DDBJ databases">
        <title>Fungi with potential for degradation of polypropylene.</title>
        <authorList>
            <person name="Gostincar C."/>
        </authorList>
    </citation>
    <scope>NUCLEOTIDE SEQUENCE</scope>
    <source>
        <strain evidence="3">EXF-13308</strain>
    </source>
</reference>
<dbReference type="EMBL" id="JANBVO010000010">
    <property type="protein sequence ID" value="KAJ9149266.1"/>
    <property type="molecule type" value="Genomic_DNA"/>
</dbReference>
<organism evidence="3 4">
    <name type="scientific">Pleurostoma richardsiae</name>
    <dbReference type="NCBI Taxonomy" id="41990"/>
    <lineage>
        <taxon>Eukaryota</taxon>
        <taxon>Fungi</taxon>
        <taxon>Dikarya</taxon>
        <taxon>Ascomycota</taxon>
        <taxon>Pezizomycotina</taxon>
        <taxon>Sordariomycetes</taxon>
        <taxon>Sordariomycetidae</taxon>
        <taxon>Calosphaeriales</taxon>
        <taxon>Pleurostomataceae</taxon>
        <taxon>Pleurostoma</taxon>
    </lineage>
</organism>
<gene>
    <name evidence="3" type="ORF">NKR23_g4443</name>
</gene>
<evidence type="ECO:0000313" key="4">
    <source>
        <dbReference type="Proteomes" id="UP001174694"/>
    </source>
</evidence>
<dbReference type="InterPro" id="IPR013087">
    <property type="entry name" value="Znf_C2H2_type"/>
</dbReference>
<evidence type="ECO:0000259" key="2">
    <source>
        <dbReference type="PROSITE" id="PS00028"/>
    </source>
</evidence>
<feature type="domain" description="C2H2-type" evidence="2">
    <location>
        <begin position="65"/>
        <end position="88"/>
    </location>
</feature>
<name>A0AA38VSA9_9PEZI</name>
<sequence>MPKRKRGRPKGWRPGMPYSATPKLKADADRRKGEPKRRGRPPKARSPSPRKIYEKLRPPYIPFLCEWEGCKAELQNIETLRKHILVVHGWGPLVCKWAKCAAKSPPPSFESEDDFAMHIEEAHLIPFMWHLGEGFRNTPPDRLIEEQKDKKDRLPDYLFDEHGNQVTPSIRDQEMEDQLSYRENRKKLRALLLQRDANAPYEDEDNMGEAV</sequence>
<protein>
    <recommendedName>
        <fullName evidence="2">C2H2-type domain-containing protein</fullName>
    </recommendedName>
</protein>
<feature type="compositionally biased region" description="Basic residues" evidence="1">
    <location>
        <begin position="1"/>
        <end position="11"/>
    </location>
</feature>
<comment type="caution">
    <text evidence="3">The sequence shown here is derived from an EMBL/GenBank/DDBJ whole genome shotgun (WGS) entry which is preliminary data.</text>
</comment>
<proteinExistence type="predicted"/>
<feature type="compositionally biased region" description="Basic residues" evidence="1">
    <location>
        <begin position="33"/>
        <end position="43"/>
    </location>
</feature>
<dbReference type="Proteomes" id="UP001174694">
    <property type="component" value="Unassembled WGS sequence"/>
</dbReference>
<dbReference type="PRINTS" id="PR00929">
    <property type="entry name" value="ATHOOK"/>
</dbReference>
<dbReference type="PROSITE" id="PS00028">
    <property type="entry name" value="ZINC_FINGER_C2H2_1"/>
    <property type="match status" value="1"/>
</dbReference>
<keyword evidence="4" id="KW-1185">Reference proteome</keyword>
<evidence type="ECO:0000256" key="1">
    <source>
        <dbReference type="SAM" id="MobiDB-lite"/>
    </source>
</evidence>
<dbReference type="AlphaFoldDB" id="A0AA38VSA9"/>
<dbReference type="InterPro" id="IPR017956">
    <property type="entry name" value="AT_hook_DNA-bd_motif"/>
</dbReference>
<evidence type="ECO:0000313" key="3">
    <source>
        <dbReference type="EMBL" id="KAJ9149266.1"/>
    </source>
</evidence>
<accession>A0AA38VSA9</accession>
<feature type="region of interest" description="Disordered" evidence="1">
    <location>
        <begin position="1"/>
        <end position="51"/>
    </location>
</feature>